<comment type="caution">
    <text evidence="1">The sequence shown here is derived from an EMBL/GenBank/DDBJ whole genome shotgun (WGS) entry which is preliminary data.</text>
</comment>
<name>A0ABR1U2Y2_9PEZI</name>
<gene>
    <name evidence="1" type="ORF">PG996_012561</name>
</gene>
<proteinExistence type="predicted"/>
<dbReference type="CDD" id="cd00920">
    <property type="entry name" value="Cupredoxin"/>
    <property type="match status" value="1"/>
</dbReference>
<organism evidence="1 2">
    <name type="scientific">Apiospora saccharicola</name>
    <dbReference type="NCBI Taxonomy" id="335842"/>
    <lineage>
        <taxon>Eukaryota</taxon>
        <taxon>Fungi</taxon>
        <taxon>Dikarya</taxon>
        <taxon>Ascomycota</taxon>
        <taxon>Pezizomycotina</taxon>
        <taxon>Sordariomycetes</taxon>
        <taxon>Xylariomycetidae</taxon>
        <taxon>Amphisphaeriales</taxon>
        <taxon>Apiosporaceae</taxon>
        <taxon>Apiospora</taxon>
    </lineage>
</organism>
<sequence>MKSFQVLATAAAATLASAKTIRIDSGPSLMFKPDNITAEAGDMLEFHFYSKNHSVAQSDFANACMPVQMGGFFSGYVPVMGTSESEDIFTVTVNDTKPIWFYCTQKTHCKGGMVGVVNAPAGKTLDDYKKAASATDGTARAAAMAFGGMMSKASSSSGSANSTAGSDGKKNAADGGVRATSAGVLAAVAGLAVLGGMM</sequence>
<dbReference type="PANTHER" id="PTHR34883:SF15">
    <property type="entry name" value="EXTRACELLULAR SERINE-RICH PROTEIN"/>
    <property type="match status" value="1"/>
</dbReference>
<accession>A0ABR1U2Y2</accession>
<dbReference type="PANTHER" id="PTHR34883">
    <property type="entry name" value="SERINE-RICH PROTEIN, PUTATIVE-RELATED-RELATED"/>
    <property type="match status" value="1"/>
</dbReference>
<dbReference type="InterPro" id="IPR052953">
    <property type="entry name" value="Ser-rich/MCO-related"/>
</dbReference>
<protein>
    <recommendedName>
        <fullName evidence="3">Phytocyanin domain-containing protein</fullName>
    </recommendedName>
</protein>
<dbReference type="EMBL" id="JAQQWM010000008">
    <property type="protein sequence ID" value="KAK8053260.1"/>
    <property type="molecule type" value="Genomic_DNA"/>
</dbReference>
<reference evidence="1 2" key="1">
    <citation type="submission" date="2023-01" db="EMBL/GenBank/DDBJ databases">
        <title>Analysis of 21 Apiospora genomes using comparative genomics revels a genus with tremendous synthesis potential of carbohydrate active enzymes and secondary metabolites.</title>
        <authorList>
            <person name="Sorensen T."/>
        </authorList>
    </citation>
    <scope>NUCLEOTIDE SEQUENCE [LARGE SCALE GENOMIC DNA]</scope>
    <source>
        <strain evidence="1 2">CBS 83171</strain>
    </source>
</reference>
<dbReference type="InterPro" id="IPR008972">
    <property type="entry name" value="Cupredoxin"/>
</dbReference>
<evidence type="ECO:0000313" key="2">
    <source>
        <dbReference type="Proteomes" id="UP001446871"/>
    </source>
</evidence>
<dbReference type="SUPFAM" id="SSF49503">
    <property type="entry name" value="Cupredoxins"/>
    <property type="match status" value="1"/>
</dbReference>
<dbReference type="Gene3D" id="2.60.40.420">
    <property type="entry name" value="Cupredoxins - blue copper proteins"/>
    <property type="match status" value="1"/>
</dbReference>
<dbReference type="Proteomes" id="UP001446871">
    <property type="component" value="Unassembled WGS sequence"/>
</dbReference>
<evidence type="ECO:0008006" key="3">
    <source>
        <dbReference type="Google" id="ProtNLM"/>
    </source>
</evidence>
<keyword evidence="2" id="KW-1185">Reference proteome</keyword>
<evidence type="ECO:0000313" key="1">
    <source>
        <dbReference type="EMBL" id="KAK8053260.1"/>
    </source>
</evidence>